<keyword evidence="1" id="KW-0812">Transmembrane</keyword>
<proteinExistence type="predicted"/>
<keyword evidence="1" id="KW-1133">Transmembrane helix</keyword>
<protein>
    <recommendedName>
        <fullName evidence="4">Cell division protein FtsL</fullName>
    </recommendedName>
</protein>
<sequence>MTRTAAYPGRTRRSATASLLWGPALGCVLVAALCVAAGLHLWHLWQFQSGQYAHLSALEAALAHAQTQKQQQQEELVRRFDPQQLQPLLRERYGWVDPRDLIVKLKIPATAQAPRL</sequence>
<keyword evidence="1" id="KW-0472">Membrane</keyword>
<organism evidence="2 3">
    <name type="scientific">Gloeobacter morelensis MG652769</name>
    <dbReference type="NCBI Taxonomy" id="2781736"/>
    <lineage>
        <taxon>Bacteria</taxon>
        <taxon>Bacillati</taxon>
        <taxon>Cyanobacteriota</taxon>
        <taxon>Cyanophyceae</taxon>
        <taxon>Gloeobacterales</taxon>
        <taxon>Gloeobacteraceae</taxon>
        <taxon>Gloeobacter</taxon>
        <taxon>Gloeobacter morelensis</taxon>
    </lineage>
</organism>
<evidence type="ECO:0000313" key="2">
    <source>
        <dbReference type="EMBL" id="UFP96395.1"/>
    </source>
</evidence>
<dbReference type="EMBL" id="CP063845">
    <property type="protein sequence ID" value="UFP96395.1"/>
    <property type="molecule type" value="Genomic_DNA"/>
</dbReference>
<evidence type="ECO:0000256" key="1">
    <source>
        <dbReference type="SAM" id="Phobius"/>
    </source>
</evidence>
<feature type="transmembrane region" description="Helical" evidence="1">
    <location>
        <begin position="20"/>
        <end position="42"/>
    </location>
</feature>
<dbReference type="RefSeq" id="WP_230843638.1">
    <property type="nucleotide sequence ID" value="NZ_CP063845.1"/>
</dbReference>
<evidence type="ECO:0008006" key="4">
    <source>
        <dbReference type="Google" id="ProtNLM"/>
    </source>
</evidence>
<evidence type="ECO:0000313" key="3">
    <source>
        <dbReference type="Proteomes" id="UP001054846"/>
    </source>
</evidence>
<keyword evidence="3" id="KW-1185">Reference proteome</keyword>
<dbReference type="Proteomes" id="UP001054846">
    <property type="component" value="Chromosome"/>
</dbReference>
<gene>
    <name evidence="2" type="ORF">ISF26_09375</name>
</gene>
<reference evidence="2 3" key="1">
    <citation type="journal article" date="2021" name="Genome Biol. Evol.">
        <title>Complete Genome Sequencing of a Novel Gloeobacter Species from a Waterfall Cave in Mexico.</title>
        <authorList>
            <person name="Saw J.H."/>
            <person name="Cardona T."/>
            <person name="Montejano G."/>
        </authorList>
    </citation>
    <scope>NUCLEOTIDE SEQUENCE [LARGE SCALE GENOMIC DNA]</scope>
    <source>
        <strain evidence="2">MG652769</strain>
    </source>
</reference>
<accession>A0ABY3PRP1</accession>
<name>A0ABY3PRP1_9CYAN</name>